<proteinExistence type="inferred from homology"/>
<dbReference type="InterPro" id="IPR044287">
    <property type="entry name" value="SGS3"/>
</dbReference>
<comment type="similarity">
    <text evidence="3">Belongs to the SGS3 family.</text>
</comment>
<evidence type="ECO:0000259" key="6">
    <source>
        <dbReference type="Pfam" id="PF03470"/>
    </source>
</evidence>
<protein>
    <recommendedName>
        <fullName evidence="9">Protein SUPPRESSOR OF GENE SILENCING 3</fullName>
    </recommendedName>
</protein>
<feature type="compositionally biased region" description="Polar residues" evidence="4">
    <location>
        <begin position="304"/>
        <end position="313"/>
    </location>
</feature>
<feature type="region of interest" description="Disordered" evidence="4">
    <location>
        <begin position="359"/>
        <end position="425"/>
    </location>
</feature>
<dbReference type="Pfam" id="PF03468">
    <property type="entry name" value="XS"/>
    <property type="match status" value="2"/>
</dbReference>
<sequence length="836" mass="96458">MVVILNTQLERDENEKWVGMGNQELLDYFWNYAATKARHSYGPQGHRGMSILIFEASARGYLEAERLHKHFAEQGTDRDAWERRRVLFYQGGKRQLYGYMAVKEDVDKLNQHSQGKSKLKYELRSYQEMVVNQIRQMSEDNQQLIYLKDKVVKEQSHSKAVEETLGVVSDKLRKKQEEMQIVKERTKMQHEENQEEGKMSSGRGDGNHFVAGPTNDPSSKGKNASEVSSPEVDQLSLNMADTNLNSGQDDGEWEVYAKKSKNRAGSSAAKQGGSKNNNNSRSWGNPNMGQKQWTRSNGGPGRASVSNWPTQTADSKRSIGRGHARQQSSTRGFDGSHMASQPVIRPPLQHGWNWHAVAGSTQSKGSEDGHQKDEINSQSHPGDDVEDDKDGDVDEVDDDDSDVMEDTDEDLLTDEYDSDASQKSHNTRKKSNWFKKFFDILESLSVEEINDPARQWHCPACKGGPGAIDWYRGLQPLMTHAKTKGANRMKLHRELAAVLEEELRLKGTSVIPAGEAFGKWKGLKDDEKDHEIVWPPMVVIMNTQLERDENDKWVGMGNQELLDYFWNYAATKARHSYGPQGHRGMSILIFEASARGYLEAERLHKHFAEQGTDRDGQRWLGAPPCPVLSGWEAAALWLHGSERRRKSKLKYELRSYQEMVVNQIRQMSEDNQQLIYLKNKVVKEKNHSKAVEETLGIMGNKLRKKEEEMQIVKERTKMQHEENKEEMYLQEQFFKDQIKFIHESRGEKEVKFESLQWEEREKGGGNCKIYQVPRQRRKEFEEEREKLFEDHKEKMAAMKRRHWEEEVELEKEFDAKLNQLMDKFSPHRPHDTTNSV</sequence>
<feature type="domain" description="XS" evidence="5">
    <location>
        <begin position="1"/>
        <end position="107"/>
    </location>
</feature>
<feature type="compositionally biased region" description="Basic and acidic residues" evidence="4">
    <location>
        <begin position="365"/>
        <end position="375"/>
    </location>
</feature>
<feature type="compositionally biased region" description="Polar residues" evidence="4">
    <location>
        <begin position="288"/>
        <end position="297"/>
    </location>
</feature>
<dbReference type="PANTHER" id="PTHR46602">
    <property type="entry name" value="PROTEIN SUPPRESSOR OF GENE SILENCING 3"/>
    <property type="match status" value="1"/>
</dbReference>
<evidence type="ECO:0008006" key="9">
    <source>
        <dbReference type="Google" id="ProtNLM"/>
    </source>
</evidence>
<feature type="domain" description="Zinc finger-XS" evidence="6">
    <location>
        <begin position="458"/>
        <end position="496"/>
    </location>
</feature>
<dbReference type="GO" id="GO:0051607">
    <property type="term" value="P:defense response to virus"/>
    <property type="evidence" value="ECO:0007669"/>
    <property type="project" value="InterPro"/>
</dbReference>
<dbReference type="EMBL" id="RXIC02000008">
    <property type="protein sequence ID" value="KAB1228197.1"/>
    <property type="molecule type" value="Genomic_DNA"/>
</dbReference>
<evidence type="ECO:0000256" key="1">
    <source>
        <dbReference type="ARBA" id="ARBA00023054"/>
    </source>
</evidence>
<feature type="domain" description="XS" evidence="5">
    <location>
        <begin position="529"/>
        <end position="615"/>
    </location>
</feature>
<dbReference type="Gene3D" id="3.30.70.2890">
    <property type="entry name" value="XS domain"/>
    <property type="match status" value="2"/>
</dbReference>
<comment type="caution">
    <text evidence="7">The sequence shown here is derived from an EMBL/GenBank/DDBJ whole genome shotgun (WGS) entry which is preliminary data.</text>
</comment>
<dbReference type="InterPro" id="IPR005381">
    <property type="entry name" value="Znf-XS_domain"/>
</dbReference>
<dbReference type="GO" id="GO:0031047">
    <property type="term" value="P:regulatory ncRNA-mediated gene silencing"/>
    <property type="evidence" value="ECO:0007669"/>
    <property type="project" value="UniProtKB-KW"/>
</dbReference>
<feature type="compositionally biased region" description="Acidic residues" evidence="4">
    <location>
        <begin position="384"/>
        <end position="418"/>
    </location>
</feature>
<feature type="compositionally biased region" description="Basic and acidic residues" evidence="4">
    <location>
        <begin position="184"/>
        <end position="198"/>
    </location>
</feature>
<evidence type="ECO:0000256" key="3">
    <source>
        <dbReference type="ARBA" id="ARBA00024022"/>
    </source>
</evidence>
<dbReference type="Pfam" id="PF03470">
    <property type="entry name" value="zf-XS"/>
    <property type="match status" value="1"/>
</dbReference>
<feature type="compositionally biased region" description="Polar residues" evidence="4">
    <location>
        <begin position="215"/>
        <end position="228"/>
    </location>
</feature>
<dbReference type="OrthoDB" id="1936239at2759"/>
<dbReference type="InterPro" id="IPR005380">
    <property type="entry name" value="XS_domain"/>
</dbReference>
<accession>A0A6A1WWX8</accession>
<dbReference type="Proteomes" id="UP000516437">
    <property type="component" value="Unassembled WGS sequence"/>
</dbReference>
<evidence type="ECO:0000256" key="4">
    <source>
        <dbReference type="SAM" id="MobiDB-lite"/>
    </source>
</evidence>
<dbReference type="InterPro" id="IPR038588">
    <property type="entry name" value="XS_domain_sf"/>
</dbReference>
<reference evidence="7 8" key="1">
    <citation type="journal article" date="2019" name="Plant Biotechnol. J.">
        <title>The red bayberry genome and genetic basis of sex determination.</title>
        <authorList>
            <person name="Jia H.M."/>
            <person name="Jia H.J."/>
            <person name="Cai Q.L."/>
            <person name="Wang Y."/>
            <person name="Zhao H.B."/>
            <person name="Yang W.F."/>
            <person name="Wang G.Y."/>
            <person name="Li Y.H."/>
            <person name="Zhan D.L."/>
            <person name="Shen Y.T."/>
            <person name="Niu Q.F."/>
            <person name="Chang L."/>
            <person name="Qiu J."/>
            <person name="Zhao L."/>
            <person name="Xie H.B."/>
            <person name="Fu W.Y."/>
            <person name="Jin J."/>
            <person name="Li X.W."/>
            <person name="Jiao Y."/>
            <person name="Zhou C.C."/>
            <person name="Tu T."/>
            <person name="Chai C.Y."/>
            <person name="Gao J.L."/>
            <person name="Fan L.J."/>
            <person name="van de Weg E."/>
            <person name="Wang J.Y."/>
            <person name="Gao Z.S."/>
        </authorList>
    </citation>
    <scope>NUCLEOTIDE SEQUENCE [LARGE SCALE GENOMIC DNA]</scope>
    <source>
        <tissue evidence="7">Leaves</tissue>
    </source>
</reference>
<dbReference type="AlphaFoldDB" id="A0A6A1WWX8"/>
<gene>
    <name evidence="7" type="ORF">CJ030_MR5G008794</name>
</gene>
<keyword evidence="2" id="KW-0943">RNA-mediated gene silencing</keyword>
<organism evidence="7 8">
    <name type="scientific">Morella rubra</name>
    <name type="common">Chinese bayberry</name>
    <dbReference type="NCBI Taxonomy" id="262757"/>
    <lineage>
        <taxon>Eukaryota</taxon>
        <taxon>Viridiplantae</taxon>
        <taxon>Streptophyta</taxon>
        <taxon>Embryophyta</taxon>
        <taxon>Tracheophyta</taxon>
        <taxon>Spermatophyta</taxon>
        <taxon>Magnoliopsida</taxon>
        <taxon>eudicotyledons</taxon>
        <taxon>Gunneridae</taxon>
        <taxon>Pentapetalae</taxon>
        <taxon>rosids</taxon>
        <taxon>fabids</taxon>
        <taxon>Fagales</taxon>
        <taxon>Myricaceae</taxon>
        <taxon>Morella</taxon>
    </lineage>
</organism>
<keyword evidence="1" id="KW-0175">Coiled coil</keyword>
<feature type="region of interest" description="Disordered" evidence="4">
    <location>
        <begin position="184"/>
        <end position="232"/>
    </location>
</feature>
<evidence type="ECO:0000259" key="5">
    <source>
        <dbReference type="Pfam" id="PF03468"/>
    </source>
</evidence>
<name>A0A6A1WWX8_9ROSI</name>
<feature type="region of interest" description="Disordered" evidence="4">
    <location>
        <begin position="260"/>
        <end position="347"/>
    </location>
</feature>
<evidence type="ECO:0000256" key="2">
    <source>
        <dbReference type="ARBA" id="ARBA00023158"/>
    </source>
</evidence>
<evidence type="ECO:0000313" key="7">
    <source>
        <dbReference type="EMBL" id="KAB1228197.1"/>
    </source>
</evidence>
<evidence type="ECO:0000313" key="8">
    <source>
        <dbReference type="Proteomes" id="UP000516437"/>
    </source>
</evidence>
<dbReference type="PANTHER" id="PTHR46602:SF1">
    <property type="entry name" value="PROTEIN SUPPRESSOR OF GENE SILENCING 3"/>
    <property type="match status" value="1"/>
</dbReference>
<keyword evidence="8" id="KW-1185">Reference proteome</keyword>
<feature type="compositionally biased region" description="Low complexity" evidence="4">
    <location>
        <begin position="272"/>
        <end position="287"/>
    </location>
</feature>